<keyword evidence="1" id="KW-0472">Membrane</keyword>
<keyword evidence="1" id="KW-1133">Transmembrane helix</keyword>
<dbReference type="RefSeq" id="WP_026420199.1">
    <property type="nucleotide sequence ID" value="NZ_AUBJ02000001.1"/>
</dbReference>
<evidence type="ECO:0000256" key="2">
    <source>
        <dbReference type="SAM" id="SignalP"/>
    </source>
</evidence>
<comment type="caution">
    <text evidence="3">The sequence shown here is derived from an EMBL/GenBank/DDBJ whole genome shotgun (WGS) entry which is preliminary data.</text>
</comment>
<accession>A0ABT1JEC3</accession>
<protein>
    <recommendedName>
        <fullName evidence="5">DUF916 domain-containing protein</fullName>
    </recommendedName>
</protein>
<feature type="signal peptide" evidence="2">
    <location>
        <begin position="1"/>
        <end position="36"/>
    </location>
</feature>
<reference evidence="3 4" key="1">
    <citation type="submission" date="2013-07" db="EMBL/GenBank/DDBJ databases">
        <authorList>
            <consortium name="DOE Joint Genome Institute"/>
            <person name="Reeve W."/>
            <person name="Huntemann M."/>
            <person name="Han J."/>
            <person name="Chen A."/>
            <person name="Kyrpides N."/>
            <person name="Mavromatis K."/>
            <person name="Markowitz V."/>
            <person name="Palaniappan K."/>
            <person name="Ivanova N."/>
            <person name="Schaumberg A."/>
            <person name="Pati A."/>
            <person name="Liolios K."/>
            <person name="Nordberg H.P."/>
            <person name="Cantor M.N."/>
            <person name="Hua S.X."/>
            <person name="Woyke T."/>
        </authorList>
    </citation>
    <scope>NUCLEOTIDE SEQUENCE [LARGE SCALE GENOMIC DNA]</scope>
    <source>
        <strain evidence="3 4">DSM 43889</strain>
    </source>
</reference>
<feature type="transmembrane region" description="Helical" evidence="1">
    <location>
        <begin position="301"/>
        <end position="322"/>
    </location>
</feature>
<dbReference type="EMBL" id="AUBJ02000001">
    <property type="protein sequence ID" value="MCP2330845.1"/>
    <property type="molecule type" value="Genomic_DNA"/>
</dbReference>
<evidence type="ECO:0000313" key="4">
    <source>
        <dbReference type="Proteomes" id="UP000791080"/>
    </source>
</evidence>
<evidence type="ECO:0000313" key="3">
    <source>
        <dbReference type="EMBL" id="MCP2330845.1"/>
    </source>
</evidence>
<evidence type="ECO:0008006" key="5">
    <source>
        <dbReference type="Google" id="ProtNLM"/>
    </source>
</evidence>
<keyword evidence="4" id="KW-1185">Reference proteome</keyword>
<reference evidence="3 4" key="2">
    <citation type="submission" date="2022-06" db="EMBL/GenBank/DDBJ databases">
        <title>Genomic Encyclopedia of Type Strains, Phase I: the one thousand microbial genomes (KMG-I) project.</title>
        <authorList>
            <person name="Kyrpides N."/>
        </authorList>
    </citation>
    <scope>NUCLEOTIDE SEQUENCE [LARGE SCALE GENOMIC DNA]</scope>
    <source>
        <strain evidence="3 4">DSM 43889</strain>
    </source>
</reference>
<keyword evidence="1" id="KW-0812">Transmembrane</keyword>
<keyword evidence="2" id="KW-0732">Signal</keyword>
<gene>
    <name evidence="3" type="ORF">G443_001115</name>
</gene>
<sequence>MSTTPQSPRQFRSRPGRAFAALALTTAFLGLGVGTAAGDAEAPVRWSVAPATGDGPDGRLSLRHVADPGEEVSDAVAVTNLGTEPAEFAVAVGDGVVGQSGVFDIATGEPTGSGSWISVGGLDEGTVTVPGGETAVLPVIVEVPEDATPGDHPAGIAVGVSTDEDGITVQRRIGVRLHLQVAGELEPALAVSAEGTSYRRSSWVPFSPGTLVVDYEIANEGNVRLGAATTLDAEGLFGLGSARDSDGVDELLPGDVVSRSVDVEVSPWFLLFGDLSVTALAVGEDEVSPPEVASHGFTRTAVPWTELAVVVVLAGVVGMALARRRRTRMAAATASAPVGEGAES</sequence>
<name>A0ABT1JEC3_ACTCY</name>
<organism evidence="3 4">
    <name type="scientific">Actinoalloteichus caeruleus DSM 43889</name>
    <dbReference type="NCBI Taxonomy" id="1120930"/>
    <lineage>
        <taxon>Bacteria</taxon>
        <taxon>Bacillati</taxon>
        <taxon>Actinomycetota</taxon>
        <taxon>Actinomycetes</taxon>
        <taxon>Pseudonocardiales</taxon>
        <taxon>Pseudonocardiaceae</taxon>
        <taxon>Actinoalloteichus</taxon>
        <taxon>Actinoalloteichus cyanogriseus</taxon>
    </lineage>
</organism>
<evidence type="ECO:0000256" key="1">
    <source>
        <dbReference type="SAM" id="Phobius"/>
    </source>
</evidence>
<feature type="chain" id="PRO_5047214835" description="DUF916 domain-containing protein" evidence="2">
    <location>
        <begin position="37"/>
        <end position="344"/>
    </location>
</feature>
<proteinExistence type="predicted"/>
<dbReference type="Proteomes" id="UP000791080">
    <property type="component" value="Unassembled WGS sequence"/>
</dbReference>